<keyword evidence="2" id="KW-1185">Reference proteome</keyword>
<dbReference type="RefSeq" id="WP_175373069.1">
    <property type="nucleotide sequence ID" value="NZ_JABWCS010000215.1"/>
</dbReference>
<evidence type="ECO:0000313" key="1">
    <source>
        <dbReference type="EMBL" id="NUU62615.1"/>
    </source>
</evidence>
<organism evidence="1 2">
    <name type="scientific">Paenibacillus agri</name>
    <dbReference type="NCBI Taxonomy" id="2744309"/>
    <lineage>
        <taxon>Bacteria</taxon>
        <taxon>Bacillati</taxon>
        <taxon>Bacillota</taxon>
        <taxon>Bacilli</taxon>
        <taxon>Bacillales</taxon>
        <taxon>Paenibacillaceae</taxon>
        <taxon>Paenibacillus</taxon>
    </lineage>
</organism>
<evidence type="ECO:0000313" key="2">
    <source>
        <dbReference type="Proteomes" id="UP000564806"/>
    </source>
</evidence>
<dbReference type="EMBL" id="JABWCS010000215">
    <property type="protein sequence ID" value="NUU62615.1"/>
    <property type="molecule type" value="Genomic_DNA"/>
</dbReference>
<proteinExistence type="predicted"/>
<protein>
    <submittedName>
        <fullName evidence="1">Uncharacterized protein</fullName>
    </submittedName>
</protein>
<dbReference type="AlphaFoldDB" id="A0A850ENP6"/>
<accession>A0A850ENP6</accession>
<sequence length="234" mass="26845">MTVVIGILTNDFSILATDTRTCYENDNNELFNDQSLKLRALNYPHGWLAGLGYSSFLDHYHELSCRIVNPNTDNYCRAYAQVAHAMLQQNPDQLNDIIDSCCYHTFIHNGDVELNYSYFDENSESRTVALLKNKFQIGFPYNYPAKSRKWIVENYIESEIDLGLDSIILKLLEIFKEVSSKSNSVSKICEIGILNKNGHIQKYSFSGHVDSLLTIYQDRLKSDSVEYTCHLPTD</sequence>
<comment type="caution">
    <text evidence="1">The sequence shown here is derived from an EMBL/GenBank/DDBJ whole genome shotgun (WGS) entry which is preliminary data.</text>
</comment>
<dbReference type="Proteomes" id="UP000564806">
    <property type="component" value="Unassembled WGS sequence"/>
</dbReference>
<reference evidence="1" key="1">
    <citation type="submission" date="2020-06" db="EMBL/GenBank/DDBJ databases">
        <title>Paenibacillus sp. nov., isolated from soil.</title>
        <authorList>
            <person name="Seo Y.L."/>
        </authorList>
    </citation>
    <scope>NUCLEOTIDE SEQUENCE [LARGE SCALE GENOMIC DNA]</scope>
    <source>
        <strain evidence="1">JW14</strain>
    </source>
</reference>
<gene>
    <name evidence="1" type="ORF">HPT30_19915</name>
</gene>
<name>A0A850ENP6_9BACL</name>